<evidence type="ECO:0000313" key="3">
    <source>
        <dbReference type="Proteomes" id="UP000095607"/>
    </source>
</evidence>
<evidence type="ECO:0000313" key="2">
    <source>
        <dbReference type="EMBL" id="AOV01291.1"/>
    </source>
</evidence>
<proteinExistence type="predicted"/>
<sequence>MQVQRRVQHEARVRIAELALGCRDAQARGLQPGLPGLAAVREQVGPPEQPRQIQALELLQVAWRGHGKPFVVQQALAVECQRCLRRLVCKADGDVRLALLEVDGARGRIDGDGNVRVATLKGRERRHQPQPCERGQGADAHHVAPQHQAAEGGLQRLQRGAGLLVQPGPLGAERDHARGAVEQRGAQQLFQFADAVADGAVRKVQFFGRLLEALASRHGIEGGDEVKGRDVAHGWPASYWSRARRWPVPSSVLSFFANSDP</sequence>
<feature type="region of interest" description="Disordered" evidence="1">
    <location>
        <begin position="123"/>
        <end position="149"/>
    </location>
</feature>
<name>A0ABN4SCS8_9BURK</name>
<keyword evidence="3" id="KW-1185">Reference proteome</keyword>
<organism evidence="2 3">
    <name type="scientific">Delftia tsuruhatensis</name>
    <dbReference type="NCBI Taxonomy" id="180282"/>
    <lineage>
        <taxon>Bacteria</taxon>
        <taxon>Pseudomonadati</taxon>
        <taxon>Pseudomonadota</taxon>
        <taxon>Betaproteobacteria</taxon>
        <taxon>Burkholderiales</taxon>
        <taxon>Comamonadaceae</taxon>
        <taxon>Delftia</taxon>
    </lineage>
</organism>
<gene>
    <name evidence="2" type="ORF">BI380_07910</name>
</gene>
<protein>
    <submittedName>
        <fullName evidence="2">Uncharacterized protein</fullName>
    </submittedName>
</protein>
<evidence type="ECO:0000256" key="1">
    <source>
        <dbReference type="SAM" id="MobiDB-lite"/>
    </source>
</evidence>
<accession>A0ABN4SCS8</accession>
<dbReference type="Proteomes" id="UP000095607">
    <property type="component" value="Chromosome"/>
</dbReference>
<reference evidence="2 3" key="1">
    <citation type="submission" date="2016-09" db="EMBL/GenBank/DDBJ databases">
        <title>Complete genome sequence of Deltia acidovorans CM13 isolated from murine proximal colonic tissue.</title>
        <authorList>
            <person name="Saffarian A."/>
        </authorList>
    </citation>
    <scope>NUCLEOTIDE SEQUENCE [LARGE SCALE GENOMIC DNA]</scope>
    <source>
        <strain evidence="2 3">CM13</strain>
    </source>
</reference>
<dbReference type="EMBL" id="CP017420">
    <property type="protein sequence ID" value="AOV01291.1"/>
    <property type="molecule type" value="Genomic_DNA"/>
</dbReference>